<dbReference type="Gramene" id="ONI01028">
    <property type="protein sequence ID" value="ONI01028"/>
    <property type="gene ID" value="PRUPE_6G117300"/>
</dbReference>
<dbReference type="AlphaFoldDB" id="A0A251NP44"/>
<gene>
    <name evidence="1" type="ORF">PRUPE_6G117300</name>
</gene>
<organism evidence="1 2">
    <name type="scientific">Prunus persica</name>
    <name type="common">Peach</name>
    <name type="synonym">Amygdalus persica</name>
    <dbReference type="NCBI Taxonomy" id="3760"/>
    <lineage>
        <taxon>Eukaryota</taxon>
        <taxon>Viridiplantae</taxon>
        <taxon>Streptophyta</taxon>
        <taxon>Embryophyta</taxon>
        <taxon>Tracheophyta</taxon>
        <taxon>Spermatophyta</taxon>
        <taxon>Magnoliopsida</taxon>
        <taxon>eudicotyledons</taxon>
        <taxon>Gunneridae</taxon>
        <taxon>Pentapetalae</taxon>
        <taxon>rosids</taxon>
        <taxon>fabids</taxon>
        <taxon>Rosales</taxon>
        <taxon>Rosaceae</taxon>
        <taxon>Amygdaloideae</taxon>
        <taxon>Amygdaleae</taxon>
        <taxon>Prunus</taxon>
    </lineage>
</organism>
<proteinExistence type="predicted"/>
<reference evidence="1 2" key="1">
    <citation type="journal article" date="2013" name="Nat. Genet.">
        <title>The high-quality draft genome of peach (Prunus persica) identifies unique patterns of genetic diversity, domestication and genome evolution.</title>
        <authorList>
            <consortium name="International Peach Genome Initiative"/>
            <person name="Verde I."/>
            <person name="Abbott A.G."/>
            <person name="Scalabrin S."/>
            <person name="Jung S."/>
            <person name="Shu S."/>
            <person name="Marroni F."/>
            <person name="Zhebentyayeva T."/>
            <person name="Dettori M.T."/>
            <person name="Grimwood J."/>
            <person name="Cattonaro F."/>
            <person name="Zuccolo A."/>
            <person name="Rossini L."/>
            <person name="Jenkins J."/>
            <person name="Vendramin E."/>
            <person name="Meisel L.A."/>
            <person name="Decroocq V."/>
            <person name="Sosinski B."/>
            <person name="Prochnik S."/>
            <person name="Mitros T."/>
            <person name="Policriti A."/>
            <person name="Cipriani G."/>
            <person name="Dondini L."/>
            <person name="Ficklin S."/>
            <person name="Goodstein D.M."/>
            <person name="Xuan P."/>
            <person name="Del Fabbro C."/>
            <person name="Aramini V."/>
            <person name="Copetti D."/>
            <person name="Gonzalez S."/>
            <person name="Horner D.S."/>
            <person name="Falchi R."/>
            <person name="Lucas S."/>
            <person name="Mica E."/>
            <person name="Maldonado J."/>
            <person name="Lazzari B."/>
            <person name="Bielenberg D."/>
            <person name="Pirona R."/>
            <person name="Miculan M."/>
            <person name="Barakat A."/>
            <person name="Testolin R."/>
            <person name="Stella A."/>
            <person name="Tartarini S."/>
            <person name="Tonutti P."/>
            <person name="Arus P."/>
            <person name="Orellana A."/>
            <person name="Wells C."/>
            <person name="Main D."/>
            <person name="Vizzotto G."/>
            <person name="Silva H."/>
            <person name="Salamini F."/>
            <person name="Schmutz J."/>
            <person name="Morgante M."/>
            <person name="Rokhsar D.S."/>
        </authorList>
    </citation>
    <scope>NUCLEOTIDE SEQUENCE [LARGE SCALE GENOMIC DNA]</scope>
    <source>
        <strain evidence="2">cv. Nemared</strain>
    </source>
</reference>
<keyword evidence="2" id="KW-1185">Reference proteome</keyword>
<evidence type="ECO:0000313" key="1">
    <source>
        <dbReference type="EMBL" id="ONI01028.1"/>
    </source>
</evidence>
<dbReference type="Proteomes" id="UP000006882">
    <property type="component" value="Chromosome G6"/>
</dbReference>
<dbReference type="EMBL" id="CM007656">
    <property type="protein sequence ID" value="ONI01028.1"/>
    <property type="molecule type" value="Genomic_DNA"/>
</dbReference>
<accession>A0A251NP44</accession>
<evidence type="ECO:0000313" key="2">
    <source>
        <dbReference type="Proteomes" id="UP000006882"/>
    </source>
</evidence>
<sequence length="75" mass="8713">MSYQETLKRLRVSKYQIKKMNSTGTQVQLTSIEPKSEGLLARLLAPPSFHIHINIPSILLEPNSWLIRQPHHQIR</sequence>
<name>A0A251NP44_PRUPE</name>
<protein>
    <submittedName>
        <fullName evidence="1">Uncharacterized protein</fullName>
    </submittedName>
</protein>